<dbReference type="RefSeq" id="WP_166192861.1">
    <property type="nucleotide sequence ID" value="NZ_JAAOIV010000002.1"/>
</dbReference>
<keyword evidence="3" id="KW-1185">Reference proteome</keyword>
<comment type="caution">
    <text evidence="2">The sequence shown here is derived from an EMBL/GenBank/DDBJ whole genome shotgun (WGS) entry which is preliminary data.</text>
</comment>
<organism evidence="2 3">
    <name type="scientific">Metallococcus carri</name>
    <dbReference type="NCBI Taxonomy" id="1656884"/>
    <lineage>
        <taxon>Bacteria</taxon>
        <taxon>Bacillati</taxon>
        <taxon>Actinomycetota</taxon>
        <taxon>Actinomycetes</taxon>
        <taxon>Micrococcales</taxon>
        <taxon>Dermacoccaceae</taxon>
        <taxon>Metallococcus</taxon>
    </lineage>
</organism>
<evidence type="ECO:0000313" key="2">
    <source>
        <dbReference type="EMBL" id="NHN54716.1"/>
    </source>
</evidence>
<evidence type="ECO:0000259" key="1">
    <source>
        <dbReference type="PROSITE" id="PS51186"/>
    </source>
</evidence>
<dbReference type="CDD" id="cd04301">
    <property type="entry name" value="NAT_SF"/>
    <property type="match status" value="1"/>
</dbReference>
<proteinExistence type="predicted"/>
<protein>
    <submittedName>
        <fullName evidence="2">GNAT family N-acetyltransferase</fullName>
    </submittedName>
</protein>
<accession>A0A967B4Y6</accession>
<sequence>MRITVVDAVGSADTAELWPVYDAVFGDQPDESTWRKSVWDKHIARSGFALARAYDDSALVGFAYGYTGEAGQWWTDNVRSTLPAAVAEEWLGDHFELVSIGVLASHRSHGIGRALMRALLADRPEPRWLLQTTADADDPARRLYAAEGWRVLGPGTGEGTVVMGRQR</sequence>
<dbReference type="Pfam" id="PF00583">
    <property type="entry name" value="Acetyltransf_1"/>
    <property type="match status" value="1"/>
</dbReference>
<reference evidence="2" key="1">
    <citation type="submission" date="2020-03" db="EMBL/GenBank/DDBJ databases">
        <title>Draft sequencing of Calidifontibacter sp. DB0510.</title>
        <authorList>
            <person name="Kim D.-U."/>
        </authorList>
    </citation>
    <scope>NUCLEOTIDE SEQUENCE</scope>
    <source>
        <strain evidence="2">DB0510</strain>
    </source>
</reference>
<dbReference type="PROSITE" id="PS51186">
    <property type="entry name" value="GNAT"/>
    <property type="match status" value="1"/>
</dbReference>
<feature type="domain" description="N-acetyltransferase" evidence="1">
    <location>
        <begin position="1"/>
        <end position="167"/>
    </location>
</feature>
<dbReference type="InterPro" id="IPR000182">
    <property type="entry name" value="GNAT_dom"/>
</dbReference>
<gene>
    <name evidence="2" type="ORF">G9U51_02830</name>
</gene>
<dbReference type="Proteomes" id="UP000744769">
    <property type="component" value="Unassembled WGS sequence"/>
</dbReference>
<dbReference type="Gene3D" id="3.40.630.30">
    <property type="match status" value="1"/>
</dbReference>
<name>A0A967B4Y6_9MICO</name>
<dbReference type="EMBL" id="JAAOIV010000002">
    <property type="protein sequence ID" value="NHN54716.1"/>
    <property type="molecule type" value="Genomic_DNA"/>
</dbReference>
<evidence type="ECO:0000313" key="3">
    <source>
        <dbReference type="Proteomes" id="UP000744769"/>
    </source>
</evidence>
<dbReference type="InterPro" id="IPR016181">
    <property type="entry name" value="Acyl_CoA_acyltransferase"/>
</dbReference>
<dbReference type="AlphaFoldDB" id="A0A967B4Y6"/>
<dbReference type="GO" id="GO:0016747">
    <property type="term" value="F:acyltransferase activity, transferring groups other than amino-acyl groups"/>
    <property type="evidence" value="ECO:0007669"/>
    <property type="project" value="InterPro"/>
</dbReference>
<dbReference type="SUPFAM" id="SSF55729">
    <property type="entry name" value="Acyl-CoA N-acyltransferases (Nat)"/>
    <property type="match status" value="1"/>
</dbReference>